<reference evidence="3" key="2">
    <citation type="submission" date="2020-08" db="EMBL/GenBank/DDBJ databases">
        <title>Plant Genome Project.</title>
        <authorList>
            <person name="Zhang R.-G."/>
        </authorList>
    </citation>
    <scope>NUCLEOTIDE SEQUENCE</scope>
    <source>
        <strain evidence="3">Huo1</strain>
        <tissue evidence="3">Leaf</tissue>
    </source>
</reference>
<evidence type="ECO:0000259" key="2">
    <source>
        <dbReference type="Pfam" id="PF00076"/>
    </source>
</evidence>
<gene>
    <name evidence="3" type="ORF">SASPL_113458</name>
</gene>
<feature type="compositionally biased region" description="Polar residues" evidence="1">
    <location>
        <begin position="203"/>
        <end position="224"/>
    </location>
</feature>
<dbReference type="Pfam" id="PF00076">
    <property type="entry name" value="RRM_1"/>
    <property type="match status" value="1"/>
</dbReference>
<protein>
    <recommendedName>
        <fullName evidence="2">RRM domain-containing protein</fullName>
    </recommendedName>
</protein>
<evidence type="ECO:0000256" key="1">
    <source>
        <dbReference type="SAM" id="MobiDB-lite"/>
    </source>
</evidence>
<name>A0A8X9A132_SALSN</name>
<feature type="region of interest" description="Disordered" evidence="1">
    <location>
        <begin position="198"/>
        <end position="229"/>
    </location>
</feature>
<comment type="caution">
    <text evidence="3">The sequence shown here is derived from an EMBL/GenBank/DDBJ whole genome shotgun (WGS) entry which is preliminary data.</text>
</comment>
<dbReference type="SUPFAM" id="SSF54928">
    <property type="entry name" value="RNA-binding domain, RBD"/>
    <property type="match status" value="1"/>
</dbReference>
<dbReference type="PANTHER" id="PTHR34568">
    <property type="entry name" value="RRM DOMAIN-CONTAINING PROTEIN"/>
    <property type="match status" value="1"/>
</dbReference>
<feature type="compositionally biased region" description="Basic and acidic residues" evidence="1">
    <location>
        <begin position="169"/>
        <end position="183"/>
    </location>
</feature>
<proteinExistence type="predicted"/>
<evidence type="ECO:0000313" key="4">
    <source>
        <dbReference type="Proteomes" id="UP000298416"/>
    </source>
</evidence>
<dbReference type="Proteomes" id="UP000298416">
    <property type="component" value="Unassembled WGS sequence"/>
</dbReference>
<feature type="domain" description="RRM" evidence="2">
    <location>
        <begin position="295"/>
        <end position="357"/>
    </location>
</feature>
<accession>A0A8X9A132</accession>
<reference evidence="3" key="1">
    <citation type="submission" date="2018-01" db="EMBL/GenBank/DDBJ databases">
        <authorList>
            <person name="Mao J.F."/>
        </authorList>
    </citation>
    <scope>NUCLEOTIDE SEQUENCE</scope>
    <source>
        <strain evidence="3">Huo1</strain>
        <tissue evidence="3">Leaf</tissue>
    </source>
</reference>
<dbReference type="GO" id="GO:0003723">
    <property type="term" value="F:RNA binding"/>
    <property type="evidence" value="ECO:0007669"/>
    <property type="project" value="InterPro"/>
</dbReference>
<dbReference type="EMBL" id="PNBA02000005">
    <property type="protein sequence ID" value="KAG6423074.1"/>
    <property type="molecule type" value="Genomic_DNA"/>
</dbReference>
<dbReference type="InterPro" id="IPR035979">
    <property type="entry name" value="RBD_domain_sf"/>
</dbReference>
<dbReference type="Gene3D" id="3.30.70.330">
    <property type="match status" value="1"/>
</dbReference>
<sequence length="592" mass="65009">MALSRLLQPNSTIRTCRLGYSAATAKFCSSGSSDGDGGRTLQLKDEADTKIMLPDIVSDVNVENDVVDVRFLGLSFNIVYVDLFLLRLLDSFSPKPRVLYIFSHLAMNSRAVAKNPRLSEAEVLGNIMAQYGDHHKTTTLSDIFTVHKSNPTETTARNDRAKNYASIHSSHEPSNEPREEDAEKNPFQMLVQTLSIGARHSPFNPTELSSSTGLTKGNSSNADVQGSDKYDRSNLLTFPAGTSTIEDMETNKSGFDLELKEPENCVKVLLPTSNNDQMQRQTKNLAGAESEGHRVLVRFLQSSVSKSALSEFFKNCGEILKIECRNAPRSQFKTASIDFKTRDGLLKALSRSGMYLSGQIVVEPAAPGNRSAVITVPGLLGDPDIPAALVKNPTRTIRIELLTEEMSSHNIVEALAFCQSKVSSYFLGPSPSVAYVELETEIGKERALAKQSINVLGRHLVILRIDCPRTTAVRITSSRFPLVGDVVQICRSLGDVSASFSREANVLDVHFKVSEWPNMVKILNSLNGCVVKGSPVHAEPAPVFPPEVLLALWHHPLQRKHLKATAQALLLKLKSTLDTSELDFLENNFFSA</sequence>
<dbReference type="PANTHER" id="PTHR34568:SF5">
    <property type="entry name" value="RNA-BINDING (RRM_RBD_RNP MOTIFS) FAMILY PROTEIN"/>
    <property type="match status" value="1"/>
</dbReference>
<organism evidence="3">
    <name type="scientific">Salvia splendens</name>
    <name type="common">Scarlet sage</name>
    <dbReference type="NCBI Taxonomy" id="180675"/>
    <lineage>
        <taxon>Eukaryota</taxon>
        <taxon>Viridiplantae</taxon>
        <taxon>Streptophyta</taxon>
        <taxon>Embryophyta</taxon>
        <taxon>Tracheophyta</taxon>
        <taxon>Spermatophyta</taxon>
        <taxon>Magnoliopsida</taxon>
        <taxon>eudicotyledons</taxon>
        <taxon>Gunneridae</taxon>
        <taxon>Pentapetalae</taxon>
        <taxon>asterids</taxon>
        <taxon>lamiids</taxon>
        <taxon>Lamiales</taxon>
        <taxon>Lamiaceae</taxon>
        <taxon>Nepetoideae</taxon>
        <taxon>Mentheae</taxon>
        <taxon>Salviinae</taxon>
        <taxon>Salvia</taxon>
        <taxon>Salvia subgen. Calosphace</taxon>
        <taxon>core Calosphace</taxon>
    </lineage>
</organism>
<dbReference type="InterPro" id="IPR012677">
    <property type="entry name" value="Nucleotide-bd_a/b_plait_sf"/>
</dbReference>
<keyword evidence="4" id="KW-1185">Reference proteome</keyword>
<dbReference type="AlphaFoldDB" id="A0A8X9A132"/>
<dbReference type="InterPro" id="IPR058942">
    <property type="entry name" value="AT3G52170-like"/>
</dbReference>
<feature type="region of interest" description="Disordered" evidence="1">
    <location>
        <begin position="149"/>
        <end position="183"/>
    </location>
</feature>
<dbReference type="InterPro" id="IPR000504">
    <property type="entry name" value="RRM_dom"/>
</dbReference>
<evidence type="ECO:0000313" key="3">
    <source>
        <dbReference type="EMBL" id="KAG6423074.1"/>
    </source>
</evidence>